<dbReference type="InterPro" id="IPR002048">
    <property type="entry name" value="EF_hand_dom"/>
</dbReference>
<evidence type="ECO:0000259" key="5">
    <source>
        <dbReference type="PROSITE" id="PS50222"/>
    </source>
</evidence>
<evidence type="ECO:0000313" key="8">
    <source>
        <dbReference type="RefSeq" id="XP_013067478.2"/>
    </source>
</evidence>
<dbReference type="RefSeq" id="XP_013067477.2">
    <property type="nucleotide sequence ID" value="XM_013212023.2"/>
</dbReference>
<organism evidence="6 7">
    <name type="scientific">Biomphalaria glabrata</name>
    <name type="common">Bloodfluke planorb</name>
    <name type="synonym">Freshwater snail</name>
    <dbReference type="NCBI Taxonomy" id="6526"/>
    <lineage>
        <taxon>Eukaryota</taxon>
        <taxon>Metazoa</taxon>
        <taxon>Spiralia</taxon>
        <taxon>Lophotrochozoa</taxon>
        <taxon>Mollusca</taxon>
        <taxon>Gastropoda</taxon>
        <taxon>Heterobranchia</taxon>
        <taxon>Euthyneura</taxon>
        <taxon>Panpulmonata</taxon>
        <taxon>Hygrophila</taxon>
        <taxon>Lymnaeoidea</taxon>
        <taxon>Planorbidae</taxon>
        <taxon>Biomphalaria</taxon>
    </lineage>
</organism>
<evidence type="ECO:0000313" key="7">
    <source>
        <dbReference type="RefSeq" id="XP_013067477.2"/>
    </source>
</evidence>
<dbReference type="InterPro" id="IPR018247">
    <property type="entry name" value="EF_Hand_1_Ca_BS"/>
</dbReference>
<accession>A0A9U8DZN5</accession>
<dbReference type="AlphaFoldDB" id="A0A9U8DZN5"/>
<name>A0A9U8DZN5_BIOGL</name>
<keyword evidence="1" id="KW-0479">Metal-binding</keyword>
<dbReference type="OMA" id="MCFTIPH"/>
<feature type="signal peptide" evidence="4">
    <location>
        <begin position="1"/>
        <end position="20"/>
    </location>
</feature>
<dbReference type="KEGG" id="bgt:106055665"/>
<protein>
    <submittedName>
        <fullName evidence="7 8">Uncharacterized protein LOC106055665</fullName>
    </submittedName>
</protein>
<gene>
    <name evidence="7 8" type="primary">LOC106055665</name>
</gene>
<dbReference type="GO" id="GO:0005509">
    <property type="term" value="F:calcium ion binding"/>
    <property type="evidence" value="ECO:0007669"/>
    <property type="project" value="InterPro"/>
</dbReference>
<feature type="domain" description="EF-hand" evidence="5">
    <location>
        <begin position="135"/>
        <end position="170"/>
    </location>
</feature>
<dbReference type="InterPro" id="IPR011992">
    <property type="entry name" value="EF-hand-dom_pair"/>
</dbReference>
<dbReference type="Pfam" id="PF13499">
    <property type="entry name" value="EF-hand_7"/>
    <property type="match status" value="1"/>
</dbReference>
<evidence type="ECO:0000256" key="3">
    <source>
        <dbReference type="ARBA" id="ARBA00022837"/>
    </source>
</evidence>
<keyword evidence="4" id="KW-0732">Signal</keyword>
<dbReference type="RefSeq" id="XP_013067478.2">
    <property type="nucleotide sequence ID" value="XM_013212024.2"/>
</dbReference>
<evidence type="ECO:0000256" key="1">
    <source>
        <dbReference type="ARBA" id="ARBA00022723"/>
    </source>
</evidence>
<keyword evidence="6" id="KW-1185">Reference proteome</keyword>
<keyword evidence="3" id="KW-0106">Calcium</keyword>
<dbReference type="CDD" id="cd00051">
    <property type="entry name" value="EFh"/>
    <property type="match status" value="1"/>
</dbReference>
<dbReference type="PROSITE" id="PS00018">
    <property type="entry name" value="EF_HAND_1"/>
    <property type="match status" value="2"/>
</dbReference>
<reference evidence="7 8" key="1">
    <citation type="submission" date="2025-04" db="UniProtKB">
        <authorList>
            <consortium name="RefSeq"/>
        </authorList>
    </citation>
    <scope>IDENTIFICATION</scope>
</reference>
<proteinExistence type="predicted"/>
<dbReference type="Proteomes" id="UP001165740">
    <property type="component" value="Chromosome 15"/>
</dbReference>
<dbReference type="SUPFAM" id="SSF47473">
    <property type="entry name" value="EF-hand"/>
    <property type="match status" value="1"/>
</dbReference>
<dbReference type="OrthoDB" id="26525at2759"/>
<dbReference type="PANTHER" id="PTHR45942">
    <property type="entry name" value="PROTEIN PHOSPATASE 3 REGULATORY SUBUNIT B ALPHA ISOFORM TYPE 1"/>
    <property type="match status" value="1"/>
</dbReference>
<sequence>MRSWLTTFLCLTGTLIAAHGLRHSAHLEKPLTDTLNHGTDYQTIFLNRQIRSASDGLPCVSVSFLTELKERFVRWLDHNNDGQSTFDEVKNYIRRFKAGVTDDVVAAFIKRRDSNGNGALDFVPEYVQDMSVPDNTPEGATEWFRLHDTNDDGLVTQSELENVAIAIGMSPEDAAATVQGYYMSSDLDKDGKLTFDEFKKLYTL</sequence>
<dbReference type="GeneID" id="106055665"/>
<dbReference type="PROSITE" id="PS50222">
    <property type="entry name" value="EF_HAND_2"/>
    <property type="match status" value="2"/>
</dbReference>
<keyword evidence="2" id="KW-0677">Repeat</keyword>
<dbReference type="Gene3D" id="1.10.238.10">
    <property type="entry name" value="EF-hand"/>
    <property type="match status" value="2"/>
</dbReference>
<feature type="chain" id="PRO_5044701613" evidence="4">
    <location>
        <begin position="21"/>
        <end position="204"/>
    </location>
</feature>
<evidence type="ECO:0000313" key="6">
    <source>
        <dbReference type="Proteomes" id="UP001165740"/>
    </source>
</evidence>
<evidence type="ECO:0000256" key="2">
    <source>
        <dbReference type="ARBA" id="ARBA00022737"/>
    </source>
</evidence>
<evidence type="ECO:0000256" key="4">
    <source>
        <dbReference type="SAM" id="SignalP"/>
    </source>
</evidence>
<feature type="domain" description="EF-hand" evidence="5">
    <location>
        <begin position="173"/>
        <end position="204"/>
    </location>
</feature>